<reference evidence="11 12" key="1">
    <citation type="journal article" date="2014" name="BMC Genomics">
        <title>Comparative genomics of the major fungal agents of human and animal Sporotrichosis: Sporothrix schenckii and Sporothrix brasiliensis.</title>
        <authorList>
            <person name="Teixeira M.M."/>
            <person name="de Almeida L.G."/>
            <person name="Kubitschek-Barreira P."/>
            <person name="Alves F.L."/>
            <person name="Kioshima E.S."/>
            <person name="Abadio A.K."/>
            <person name="Fernandes L."/>
            <person name="Derengowski L.S."/>
            <person name="Ferreira K.S."/>
            <person name="Souza R.C."/>
            <person name="Ruiz J.C."/>
            <person name="de Andrade N.C."/>
            <person name="Paes H.C."/>
            <person name="Nicola A.M."/>
            <person name="Albuquerque P."/>
            <person name="Gerber A.L."/>
            <person name="Martins V.P."/>
            <person name="Peconick L.D."/>
            <person name="Neto A.V."/>
            <person name="Chaucanez C.B."/>
            <person name="Silva P.A."/>
            <person name="Cunha O.L."/>
            <person name="de Oliveira F.F."/>
            <person name="dos Santos T.C."/>
            <person name="Barros A.L."/>
            <person name="Soares M.A."/>
            <person name="de Oliveira L.M."/>
            <person name="Marini M.M."/>
            <person name="Villalobos-Duno H."/>
            <person name="Cunha M.M."/>
            <person name="de Hoog S."/>
            <person name="da Silveira J.F."/>
            <person name="Henrissat B."/>
            <person name="Nino-Vega G.A."/>
            <person name="Cisalpino P.S."/>
            <person name="Mora-Montes H.M."/>
            <person name="Almeida S.R."/>
            <person name="Stajich J.E."/>
            <person name="Lopes-Bezerra L.M."/>
            <person name="Vasconcelos A.T."/>
            <person name="Felipe M.S."/>
        </authorList>
    </citation>
    <scope>NUCLEOTIDE SEQUENCE [LARGE SCALE GENOMIC DNA]</scope>
    <source>
        <strain evidence="11 12">5110</strain>
    </source>
</reference>
<dbReference type="Proteomes" id="UP000031575">
    <property type="component" value="Unassembled WGS sequence"/>
</dbReference>
<protein>
    <submittedName>
        <fullName evidence="11">Cytochrome P450</fullName>
    </submittedName>
</protein>
<keyword evidence="6 8" id="KW-0503">Monooxygenase</keyword>
<evidence type="ECO:0000256" key="5">
    <source>
        <dbReference type="ARBA" id="ARBA00023004"/>
    </source>
</evidence>
<evidence type="ECO:0000256" key="7">
    <source>
        <dbReference type="PIRSR" id="PIRSR602403-1"/>
    </source>
</evidence>
<keyword evidence="3 7" id="KW-0479">Metal-binding</keyword>
<dbReference type="PROSITE" id="PS00086">
    <property type="entry name" value="CYTOCHROME_P450"/>
    <property type="match status" value="1"/>
</dbReference>
<organism evidence="11 12">
    <name type="scientific">Sporothrix brasiliensis 5110</name>
    <dbReference type="NCBI Taxonomy" id="1398154"/>
    <lineage>
        <taxon>Eukaryota</taxon>
        <taxon>Fungi</taxon>
        <taxon>Dikarya</taxon>
        <taxon>Ascomycota</taxon>
        <taxon>Pezizomycotina</taxon>
        <taxon>Sordariomycetes</taxon>
        <taxon>Sordariomycetidae</taxon>
        <taxon>Ophiostomatales</taxon>
        <taxon>Ophiostomataceae</taxon>
        <taxon>Sporothrix</taxon>
    </lineage>
</organism>
<dbReference type="InterPro" id="IPR002403">
    <property type="entry name" value="Cyt_P450_E_grp-IV"/>
</dbReference>
<comment type="similarity">
    <text evidence="2 8">Belongs to the cytochrome P450 family.</text>
</comment>
<evidence type="ECO:0000256" key="3">
    <source>
        <dbReference type="ARBA" id="ARBA00022723"/>
    </source>
</evidence>
<keyword evidence="7 8" id="KW-0349">Heme</keyword>
<evidence type="ECO:0000256" key="1">
    <source>
        <dbReference type="ARBA" id="ARBA00001971"/>
    </source>
</evidence>
<comment type="cofactor">
    <cofactor evidence="1 7">
        <name>heme</name>
        <dbReference type="ChEBI" id="CHEBI:30413"/>
    </cofactor>
</comment>
<keyword evidence="10" id="KW-0812">Transmembrane</keyword>
<dbReference type="PRINTS" id="PR00465">
    <property type="entry name" value="EP450IV"/>
</dbReference>
<accession>A0A0C2FBZ4</accession>
<dbReference type="CDD" id="cd11041">
    <property type="entry name" value="CYP503A1-like"/>
    <property type="match status" value="1"/>
</dbReference>
<keyword evidence="4 8" id="KW-0560">Oxidoreductase</keyword>
<dbReference type="InterPro" id="IPR017972">
    <property type="entry name" value="Cyt_P450_CS"/>
</dbReference>
<dbReference type="InterPro" id="IPR001128">
    <property type="entry name" value="Cyt_P450"/>
</dbReference>
<dbReference type="InterPro" id="IPR036396">
    <property type="entry name" value="Cyt_P450_sf"/>
</dbReference>
<dbReference type="HOGENOM" id="CLU_022195_0_0_1"/>
<keyword evidence="12" id="KW-1185">Reference proteome</keyword>
<evidence type="ECO:0000313" key="11">
    <source>
        <dbReference type="EMBL" id="KIH88618.1"/>
    </source>
</evidence>
<keyword evidence="10" id="KW-0472">Membrane</keyword>
<name>A0A0C2FBZ4_9PEZI</name>
<evidence type="ECO:0000256" key="6">
    <source>
        <dbReference type="ARBA" id="ARBA00023033"/>
    </source>
</evidence>
<gene>
    <name evidence="11" type="ORF">SPBR_06947</name>
</gene>
<sequence length="563" mass="63771">MTNSSSTAAAVRSSTYNIFNKADSLLDIAPAARMAAASVSKSVSASSDPFASRLSYYIGLACVLLTVYLVHGHRKPKLNLPFYKAAKTKWIFSAEDLVRDSYNRFYDKVYQIKATEGTQVLIPSKFIAELKGLPEDILSATEAVNEAMLSQYTKFSLGHNGDMLSAVVRTKLTQNLARLVPQLRKEIEYVVATEFPECNDWTPVKVHPFGLRAIARLSGRAFVGTSINRKEEWMDTSINFAMHVFVAVVKLQFIPAWLRPIGQFFVSDLRRIRDDIARAKAMLQPIMEERLRDMDIPGYEKPDDLIQWLLDTLPAAERRDFRAQTELQLVLSAASIHTTNNLLADCMFDLAAYPDVQRELREEALTVLHSDEAWARKDSMVRLKKMDSFIKEVQRFSGNITGFIRKVMQPITLSDGTCLPSGTKILAPQVGYSRDERHYPEPDTFDALRFFRLRQRSEEDGRRWQFTTLGDTNMNFGAGKHACPGRFFAGNELKMMLSYYLINFDMKLKDGEERPQPMMIMMSKTPNPDGEVLFRRRTVDTVGDVDSTRTSTSTSTTCDSTLL</sequence>
<feature type="binding site" description="axial binding residue" evidence="7">
    <location>
        <position position="483"/>
    </location>
    <ligand>
        <name>heme</name>
        <dbReference type="ChEBI" id="CHEBI:30413"/>
    </ligand>
    <ligandPart>
        <name>Fe</name>
        <dbReference type="ChEBI" id="CHEBI:18248"/>
    </ligandPart>
</feature>
<dbReference type="Gene3D" id="1.10.630.10">
    <property type="entry name" value="Cytochrome P450"/>
    <property type="match status" value="1"/>
</dbReference>
<dbReference type="GO" id="GO:0016705">
    <property type="term" value="F:oxidoreductase activity, acting on paired donors, with incorporation or reduction of molecular oxygen"/>
    <property type="evidence" value="ECO:0007669"/>
    <property type="project" value="InterPro"/>
</dbReference>
<dbReference type="VEuPathDB" id="FungiDB:SPBR_06947"/>
<dbReference type="GeneID" id="63680124"/>
<dbReference type="GO" id="GO:0005506">
    <property type="term" value="F:iron ion binding"/>
    <property type="evidence" value="ECO:0007669"/>
    <property type="project" value="InterPro"/>
</dbReference>
<keyword evidence="5 7" id="KW-0408">Iron</keyword>
<dbReference type="Pfam" id="PF00067">
    <property type="entry name" value="p450"/>
    <property type="match status" value="1"/>
</dbReference>
<evidence type="ECO:0000256" key="8">
    <source>
        <dbReference type="RuleBase" id="RU000461"/>
    </source>
</evidence>
<feature type="region of interest" description="Disordered" evidence="9">
    <location>
        <begin position="544"/>
        <end position="563"/>
    </location>
</feature>
<dbReference type="GO" id="GO:0020037">
    <property type="term" value="F:heme binding"/>
    <property type="evidence" value="ECO:0007669"/>
    <property type="project" value="InterPro"/>
</dbReference>
<feature type="transmembrane region" description="Helical" evidence="10">
    <location>
        <begin position="54"/>
        <end position="71"/>
    </location>
</feature>
<evidence type="ECO:0000256" key="2">
    <source>
        <dbReference type="ARBA" id="ARBA00010617"/>
    </source>
</evidence>
<evidence type="ECO:0000313" key="12">
    <source>
        <dbReference type="Proteomes" id="UP000031575"/>
    </source>
</evidence>
<keyword evidence="10" id="KW-1133">Transmembrane helix</keyword>
<evidence type="ECO:0000256" key="4">
    <source>
        <dbReference type="ARBA" id="ARBA00023002"/>
    </source>
</evidence>
<dbReference type="SUPFAM" id="SSF48264">
    <property type="entry name" value="Cytochrome P450"/>
    <property type="match status" value="1"/>
</dbReference>
<evidence type="ECO:0000256" key="10">
    <source>
        <dbReference type="SAM" id="Phobius"/>
    </source>
</evidence>
<proteinExistence type="inferred from homology"/>
<dbReference type="GO" id="GO:0004497">
    <property type="term" value="F:monooxygenase activity"/>
    <property type="evidence" value="ECO:0007669"/>
    <property type="project" value="UniProtKB-KW"/>
</dbReference>
<dbReference type="RefSeq" id="XP_040616628.1">
    <property type="nucleotide sequence ID" value="XM_040765203.1"/>
</dbReference>
<dbReference type="OrthoDB" id="1844152at2759"/>
<comment type="caution">
    <text evidence="11">The sequence shown here is derived from an EMBL/GenBank/DDBJ whole genome shotgun (WGS) entry which is preliminary data.</text>
</comment>
<dbReference type="EMBL" id="AWTV01000009">
    <property type="protein sequence ID" value="KIH88618.1"/>
    <property type="molecule type" value="Genomic_DNA"/>
</dbReference>
<dbReference type="PANTHER" id="PTHR46206">
    <property type="entry name" value="CYTOCHROME P450"/>
    <property type="match status" value="1"/>
</dbReference>
<dbReference type="AlphaFoldDB" id="A0A0C2FBZ4"/>
<evidence type="ECO:0000256" key="9">
    <source>
        <dbReference type="SAM" id="MobiDB-lite"/>
    </source>
</evidence>